<evidence type="ECO:0000313" key="2">
    <source>
        <dbReference type="EMBL" id="KAJ1130124.1"/>
    </source>
</evidence>
<feature type="region of interest" description="Disordered" evidence="1">
    <location>
        <begin position="69"/>
        <end position="92"/>
    </location>
</feature>
<evidence type="ECO:0000313" key="3">
    <source>
        <dbReference type="Proteomes" id="UP001066276"/>
    </source>
</evidence>
<comment type="caution">
    <text evidence="2">The sequence shown here is derived from an EMBL/GenBank/DDBJ whole genome shotgun (WGS) entry which is preliminary data.</text>
</comment>
<name>A0AAV7PQH9_PLEWA</name>
<sequence length="92" mass="10336">MEQRRDRRDRISRTPIWSAARGRAPVGPLPHRLLDNPAPQHTAAVYDPGDQRVQRRIWVEQRVTQAVPGRIGQSAPLLHRGPPDSGRVDAPP</sequence>
<protein>
    <submittedName>
        <fullName evidence="2">Uncharacterized protein</fullName>
    </submittedName>
</protein>
<accession>A0AAV7PQH9</accession>
<proteinExistence type="predicted"/>
<gene>
    <name evidence="2" type="ORF">NDU88_008480</name>
</gene>
<dbReference type="AlphaFoldDB" id="A0AAV7PQH9"/>
<reference evidence="2" key="1">
    <citation type="journal article" date="2022" name="bioRxiv">
        <title>Sequencing and chromosome-scale assembly of the giantPleurodeles waltlgenome.</title>
        <authorList>
            <person name="Brown T."/>
            <person name="Elewa A."/>
            <person name="Iarovenko S."/>
            <person name="Subramanian E."/>
            <person name="Araus A.J."/>
            <person name="Petzold A."/>
            <person name="Susuki M."/>
            <person name="Suzuki K.-i.T."/>
            <person name="Hayashi T."/>
            <person name="Toyoda A."/>
            <person name="Oliveira C."/>
            <person name="Osipova E."/>
            <person name="Leigh N.D."/>
            <person name="Simon A."/>
            <person name="Yun M.H."/>
        </authorList>
    </citation>
    <scope>NUCLEOTIDE SEQUENCE</scope>
    <source>
        <strain evidence="2">20211129_DDA</strain>
        <tissue evidence="2">Liver</tissue>
    </source>
</reference>
<dbReference type="Proteomes" id="UP001066276">
    <property type="component" value="Chromosome 7"/>
</dbReference>
<keyword evidence="3" id="KW-1185">Reference proteome</keyword>
<organism evidence="2 3">
    <name type="scientific">Pleurodeles waltl</name>
    <name type="common">Iberian ribbed newt</name>
    <dbReference type="NCBI Taxonomy" id="8319"/>
    <lineage>
        <taxon>Eukaryota</taxon>
        <taxon>Metazoa</taxon>
        <taxon>Chordata</taxon>
        <taxon>Craniata</taxon>
        <taxon>Vertebrata</taxon>
        <taxon>Euteleostomi</taxon>
        <taxon>Amphibia</taxon>
        <taxon>Batrachia</taxon>
        <taxon>Caudata</taxon>
        <taxon>Salamandroidea</taxon>
        <taxon>Salamandridae</taxon>
        <taxon>Pleurodelinae</taxon>
        <taxon>Pleurodeles</taxon>
    </lineage>
</organism>
<dbReference type="EMBL" id="JANPWB010000011">
    <property type="protein sequence ID" value="KAJ1130124.1"/>
    <property type="molecule type" value="Genomic_DNA"/>
</dbReference>
<evidence type="ECO:0000256" key="1">
    <source>
        <dbReference type="SAM" id="MobiDB-lite"/>
    </source>
</evidence>